<feature type="signal peptide" evidence="1">
    <location>
        <begin position="1"/>
        <end position="24"/>
    </location>
</feature>
<dbReference type="EMBL" id="JACDXP010000011">
    <property type="protein sequence ID" value="KAF6517156.1"/>
    <property type="molecule type" value="Genomic_DNA"/>
</dbReference>
<proteinExistence type="predicted"/>
<reference evidence="2 3" key="1">
    <citation type="journal article" date="2020" name="bioRxiv">
        <title>A chromosome-scale genome assembly for the Fusarium oxysporum strain Fo5176 to establish a model Arabidopsis-fungal pathosystem.</title>
        <authorList>
            <person name="Fokkens L."/>
            <person name="Guo L."/>
            <person name="Dora S."/>
            <person name="Wang B."/>
            <person name="Ye K."/>
            <person name="Sanchez-Rodriguez C."/>
            <person name="Croll D."/>
        </authorList>
    </citation>
    <scope>NUCLEOTIDE SEQUENCE [LARGE SCALE GENOMIC DNA]</scope>
    <source>
        <strain evidence="2 3">Fo5176</strain>
    </source>
</reference>
<dbReference type="PANTHER" id="PTHR36156">
    <property type="entry name" value="SLR2101 PROTEIN"/>
    <property type="match status" value="1"/>
</dbReference>
<sequence length="740" mass="84117">MGKIYHLAKAVVVFLGTSGWAARGSPVNDVFSFLRRRACETKSYVSNRQDDEVTDCLGELCREYGLDKWRVCRGFLEMCSQRWWSRVWTRQEFYLASDEPIWYWGCDSISNAVLKQEFKLLVNLSLPLLAKLDAPEGFQSEVAKIMGKPHAAFKKDVEHIFDLISRRLKTNGYDVPRRLYGELSAHATDSRDLVYGLREIFDPVFRRVFVPDYFMRPELLFACLAVFLIQYECWADVLWWYPYRYASVEDHLPTWLPDFSRRADLSYLEPVPMKLQVDETPYPKMIILNHRLHAEGYVLDTMYGHRHLDKSDGHKILQELWQFDHILNANLLCHRYILMDEDKDDTSLSIFLRMCKDSLIGRDRDLVSASKGAILRSTTKSEEEKNLPLDVAECLPYFDILMWHCLGHDELGISKVLAGDDTRSSKLFQNLFRPKMSNTFSKTMASFFIGACIFDWDHLSILLDRFPGAPMWSQTNNDYWFNTVGADDTHRAAVTASAVGSYITHILHVVIQTNWGASWHYQTFCTLILLDCDSHASIAPLVTKLRDAAITVFSETPNYTIAPFRVIMTSPLPPLRRIVTGHNDAGPATVKYDDKATAKIVPHDAALRSLWITDSSPANLSSPGDNADAEVRIINNGSIFRIVDFPPRSSGHMHRTISIDYVIVQKAAVVLVLDDGSKTPVGEGDVVVQQGTMHGWDNHRLMGSLTGDFAFGRSARGCWKGTEDRCFVPGRVGSLTYTAS</sequence>
<dbReference type="InterPro" id="IPR014710">
    <property type="entry name" value="RmlC-like_jellyroll"/>
</dbReference>
<gene>
    <name evidence="2" type="ORF">HZS61_002717</name>
</gene>
<dbReference type="InterPro" id="IPR047142">
    <property type="entry name" value="OryJ/VirC-like"/>
</dbReference>
<dbReference type="CDD" id="cd02231">
    <property type="entry name" value="cupin_BLL6423-like"/>
    <property type="match status" value="1"/>
</dbReference>
<keyword evidence="1" id="KW-0732">Signal</keyword>
<name>A0A8H6LFG1_FUSOX</name>
<protein>
    <recommendedName>
        <fullName evidence="4">Heterokaryon incompatibility domain-containing protein</fullName>
    </recommendedName>
</protein>
<dbReference type="Proteomes" id="UP000593570">
    <property type="component" value="Unassembled WGS sequence"/>
</dbReference>
<dbReference type="AlphaFoldDB" id="A0A8H6LFG1"/>
<comment type="caution">
    <text evidence="2">The sequence shown here is derived from an EMBL/GenBank/DDBJ whole genome shotgun (WGS) entry which is preliminary data.</text>
</comment>
<dbReference type="PANTHER" id="PTHR36156:SF2">
    <property type="entry name" value="CUPIN TYPE-2 DOMAIN-CONTAINING PROTEIN"/>
    <property type="match status" value="1"/>
</dbReference>
<dbReference type="Gene3D" id="2.20.70.150">
    <property type="match status" value="1"/>
</dbReference>
<feature type="chain" id="PRO_5034339404" description="Heterokaryon incompatibility domain-containing protein" evidence="1">
    <location>
        <begin position="25"/>
        <end position="740"/>
    </location>
</feature>
<evidence type="ECO:0000256" key="1">
    <source>
        <dbReference type="SAM" id="SignalP"/>
    </source>
</evidence>
<organism evidence="2 3">
    <name type="scientific">Fusarium oxysporum f. sp. conglutinans</name>
    <dbReference type="NCBI Taxonomy" id="100902"/>
    <lineage>
        <taxon>Eukaryota</taxon>
        <taxon>Fungi</taxon>
        <taxon>Dikarya</taxon>
        <taxon>Ascomycota</taxon>
        <taxon>Pezizomycotina</taxon>
        <taxon>Sordariomycetes</taxon>
        <taxon>Hypocreomycetidae</taxon>
        <taxon>Hypocreales</taxon>
        <taxon>Nectriaceae</taxon>
        <taxon>Fusarium</taxon>
        <taxon>Fusarium oxysporum species complex</taxon>
    </lineage>
</organism>
<evidence type="ECO:0008006" key="4">
    <source>
        <dbReference type="Google" id="ProtNLM"/>
    </source>
</evidence>
<evidence type="ECO:0000313" key="2">
    <source>
        <dbReference type="EMBL" id="KAF6517156.1"/>
    </source>
</evidence>
<dbReference type="Gene3D" id="2.60.120.10">
    <property type="entry name" value="Jelly Rolls"/>
    <property type="match status" value="1"/>
</dbReference>
<evidence type="ECO:0000313" key="3">
    <source>
        <dbReference type="Proteomes" id="UP000593570"/>
    </source>
</evidence>
<accession>A0A8H6LFG1</accession>